<evidence type="ECO:0000313" key="3">
    <source>
        <dbReference type="Proteomes" id="UP000027361"/>
    </source>
</evidence>
<dbReference type="SUPFAM" id="SSF53474">
    <property type="entry name" value="alpha/beta-Hydrolases"/>
    <property type="match status" value="1"/>
</dbReference>
<organism evidence="2 3">
    <name type="scientific">Tilletiaria anomala (strain ATCC 24038 / CBS 436.72 / UBC 951)</name>
    <dbReference type="NCBI Taxonomy" id="1037660"/>
    <lineage>
        <taxon>Eukaryota</taxon>
        <taxon>Fungi</taxon>
        <taxon>Dikarya</taxon>
        <taxon>Basidiomycota</taxon>
        <taxon>Ustilaginomycotina</taxon>
        <taxon>Exobasidiomycetes</taxon>
        <taxon>Georgefischeriales</taxon>
        <taxon>Tilletiariaceae</taxon>
        <taxon>Tilletiaria</taxon>
    </lineage>
</organism>
<dbReference type="Gene3D" id="3.40.50.1820">
    <property type="entry name" value="alpha/beta hydrolase"/>
    <property type="match status" value="1"/>
</dbReference>
<dbReference type="InParanoid" id="A0A066V9V7"/>
<feature type="region of interest" description="Disordered" evidence="1">
    <location>
        <begin position="31"/>
        <end position="50"/>
    </location>
</feature>
<dbReference type="STRING" id="1037660.A0A066V9V7"/>
<dbReference type="HOGENOM" id="CLU_756899_0_0_1"/>
<sequence>MQAAAEEQVGALRRCSHQELTYALSPLLPTRHPRTEYQHGRPHRPPIRPQKTLLEPLNAWGPICDGVMVSTDWRNDAKCGYLNGNGGQGIVVGWTVDEGSMYTLQLLDPEILKREILKSNAHNHETIRHLYDLEHVDSEHHASAVASAYIGDSLFHANILSLVHRLANDPLSPPTHAQCYALRTSPPALMATTNAAEVIGEYFGCMHTGDVPYAFGFDGTEPHTRHPGDVYGVAVGAPPSAPPRLGTPFQAHELELCQRLMGSWGAFIRGEGMQDWPTVQSMRSIGPQKEVSLEQLPVLALGDAAQIGDANGSGSRDVMVKMLGELAFWRSVVMPGAATVKERIEWWSHSEVRFLECYGRADYNEM</sequence>
<reference evidence="2 3" key="1">
    <citation type="submission" date="2014-05" db="EMBL/GenBank/DDBJ databases">
        <title>Draft genome sequence of a rare smut relative, Tilletiaria anomala UBC 951.</title>
        <authorList>
            <consortium name="DOE Joint Genome Institute"/>
            <person name="Toome M."/>
            <person name="Kuo A."/>
            <person name="Henrissat B."/>
            <person name="Lipzen A."/>
            <person name="Tritt A."/>
            <person name="Yoshinaga Y."/>
            <person name="Zane M."/>
            <person name="Barry K."/>
            <person name="Grigoriev I.V."/>
            <person name="Spatafora J.W."/>
            <person name="Aimea M.C."/>
        </authorList>
    </citation>
    <scope>NUCLEOTIDE SEQUENCE [LARGE SCALE GENOMIC DNA]</scope>
    <source>
        <strain evidence="2 3">UBC 951</strain>
    </source>
</reference>
<dbReference type="GeneID" id="25267788"/>
<proteinExistence type="predicted"/>
<keyword evidence="3" id="KW-1185">Reference proteome</keyword>
<evidence type="ECO:0000313" key="2">
    <source>
        <dbReference type="EMBL" id="KDN35549.1"/>
    </source>
</evidence>
<gene>
    <name evidence="2" type="ORF">K437DRAFT_75589</name>
</gene>
<accession>A0A066V9V7</accession>
<comment type="caution">
    <text evidence="2">The sequence shown here is derived from an EMBL/GenBank/DDBJ whole genome shotgun (WGS) entry which is preliminary data.</text>
</comment>
<evidence type="ECO:0000256" key="1">
    <source>
        <dbReference type="SAM" id="MobiDB-lite"/>
    </source>
</evidence>
<dbReference type="OrthoDB" id="408631at2759"/>
<protein>
    <recommendedName>
        <fullName evidence="4">Carboxylesterase type B domain-containing protein</fullName>
    </recommendedName>
</protein>
<evidence type="ECO:0008006" key="4">
    <source>
        <dbReference type="Google" id="ProtNLM"/>
    </source>
</evidence>
<dbReference type="AlphaFoldDB" id="A0A066V9V7"/>
<dbReference type="Proteomes" id="UP000027361">
    <property type="component" value="Unassembled WGS sequence"/>
</dbReference>
<dbReference type="EMBL" id="JMSN01000207">
    <property type="protein sequence ID" value="KDN35549.1"/>
    <property type="molecule type" value="Genomic_DNA"/>
</dbReference>
<name>A0A066V9V7_TILAU</name>
<dbReference type="RefSeq" id="XP_013239815.1">
    <property type="nucleotide sequence ID" value="XM_013384361.1"/>
</dbReference>
<dbReference type="InterPro" id="IPR029058">
    <property type="entry name" value="AB_hydrolase_fold"/>
</dbReference>